<dbReference type="RefSeq" id="WP_132013233.1">
    <property type="nucleotide sequence ID" value="NZ_SLUN01000004.1"/>
</dbReference>
<dbReference type="EMBL" id="SLUN01000004">
    <property type="protein sequence ID" value="TCL74247.1"/>
    <property type="molecule type" value="Genomic_DNA"/>
</dbReference>
<dbReference type="AlphaFoldDB" id="A0A4V2QG32"/>
<accession>A0A4V2QG32</accession>
<dbReference type="OrthoDB" id="1633279at2"/>
<comment type="caution">
    <text evidence="1">The sequence shown here is derived from an EMBL/GenBank/DDBJ whole genome shotgun (WGS) entry which is preliminary data.</text>
</comment>
<name>A0A4V2QG32_HYDET</name>
<dbReference type="Proteomes" id="UP000295008">
    <property type="component" value="Unassembled WGS sequence"/>
</dbReference>
<protein>
    <submittedName>
        <fullName evidence="1">Uncharacterized protein</fullName>
    </submittedName>
</protein>
<keyword evidence="2" id="KW-1185">Reference proteome</keyword>
<reference evidence="1 2" key="1">
    <citation type="submission" date="2019-03" db="EMBL/GenBank/DDBJ databases">
        <title>Genomic Encyclopedia of Type Strains, Phase IV (KMG-IV): sequencing the most valuable type-strain genomes for metagenomic binning, comparative biology and taxonomic classification.</title>
        <authorList>
            <person name="Goeker M."/>
        </authorList>
    </citation>
    <scope>NUCLEOTIDE SEQUENCE [LARGE SCALE GENOMIC DNA]</scope>
    <source>
        <strain evidence="1 2">LX-B</strain>
    </source>
</reference>
<evidence type="ECO:0000313" key="2">
    <source>
        <dbReference type="Proteomes" id="UP000295008"/>
    </source>
</evidence>
<gene>
    <name evidence="1" type="ORF">EDC14_1004185</name>
</gene>
<organism evidence="1 2">
    <name type="scientific">Hydrogenispora ethanolica</name>
    <dbReference type="NCBI Taxonomy" id="1082276"/>
    <lineage>
        <taxon>Bacteria</taxon>
        <taxon>Bacillati</taxon>
        <taxon>Bacillota</taxon>
        <taxon>Hydrogenispora</taxon>
    </lineage>
</organism>
<sequence>MAYINGTATSSVDLLDKLRQFLIANGWTVNLFEGDDTGRRLHVRKGTNYVNFKAAVGKPVFPNVSSTTEAANYGIGINPSTGFDSTRDWHSQPGAAADMMDRPIGAAIQLAKTGDIEYHLFSLSEPDAVFVVATSGPINTDPTQNTYQMMVFGNLNKIGSWDGGEFAGASKPGYFMPDSLETSQTRIFSQAVYSTLFVRGDIDAFAKGWLCNCETQTTVQHGNTGKRVIGLLKETNGALTPYALPSYDLLQSKANTVGYTSNVFNALSVNLPFYLLAQRDPNADNIFSPIGTIPHAYYCNTKYLAPGSAYPMDYVDGNDYKVFPFSKKGSAMGYDGIAIRYLP</sequence>
<proteinExistence type="predicted"/>
<evidence type="ECO:0000313" key="1">
    <source>
        <dbReference type="EMBL" id="TCL74247.1"/>
    </source>
</evidence>